<keyword evidence="2" id="KW-0813">Transport</keyword>
<protein>
    <submittedName>
        <fullName evidence="5">Extracellular solute-binding protein family 5</fullName>
    </submittedName>
</protein>
<gene>
    <name evidence="5" type="ordered locus">Fluta_1294</name>
</gene>
<dbReference type="Gene3D" id="3.10.105.10">
    <property type="entry name" value="Dipeptide-binding Protein, Domain 3"/>
    <property type="match status" value="1"/>
</dbReference>
<dbReference type="GO" id="GO:0015833">
    <property type="term" value="P:peptide transport"/>
    <property type="evidence" value="ECO:0007669"/>
    <property type="project" value="TreeGrafter"/>
</dbReference>
<dbReference type="GO" id="GO:1904680">
    <property type="term" value="F:peptide transmembrane transporter activity"/>
    <property type="evidence" value="ECO:0007669"/>
    <property type="project" value="TreeGrafter"/>
</dbReference>
<dbReference type="InterPro" id="IPR030678">
    <property type="entry name" value="Peptide/Ni-bd"/>
</dbReference>
<reference evidence="5 6" key="1">
    <citation type="journal article" date="2011" name="Stand. Genomic Sci.">
        <title>Complete genome sequence of the gliding freshwater bacterium Fluviicola taffensis type strain (RW262).</title>
        <authorList>
            <person name="Woyke T."/>
            <person name="Chertkov O."/>
            <person name="Lapidus A."/>
            <person name="Nolan M."/>
            <person name="Lucas S."/>
            <person name="Del Rio T.G."/>
            <person name="Tice H."/>
            <person name="Cheng J.F."/>
            <person name="Tapia R."/>
            <person name="Han C."/>
            <person name="Goodwin L."/>
            <person name="Pitluck S."/>
            <person name="Liolios K."/>
            <person name="Pagani I."/>
            <person name="Ivanova N."/>
            <person name="Huntemann M."/>
            <person name="Mavromatis K."/>
            <person name="Mikhailova N."/>
            <person name="Pati A."/>
            <person name="Chen A."/>
            <person name="Palaniappan K."/>
            <person name="Land M."/>
            <person name="Hauser L."/>
            <person name="Brambilla E.M."/>
            <person name="Rohde M."/>
            <person name="Mwirichia R."/>
            <person name="Sikorski J."/>
            <person name="Tindall B.J."/>
            <person name="Goker M."/>
            <person name="Bristow J."/>
            <person name="Eisen J.A."/>
            <person name="Markowitz V."/>
            <person name="Hugenholtz P."/>
            <person name="Klenk H.P."/>
            <person name="Kyrpides N.C."/>
        </authorList>
    </citation>
    <scope>NUCLEOTIDE SEQUENCE [LARGE SCALE GENOMIC DNA]</scope>
    <source>
        <strain evidence="6">DSM 16823 / RW262 / RW262</strain>
    </source>
</reference>
<reference evidence="6" key="2">
    <citation type="submission" date="2011-02" db="EMBL/GenBank/DDBJ databases">
        <title>The complete genome of Fluviicola taffensis DSM 16823.</title>
        <authorList>
            <consortium name="US DOE Joint Genome Institute (JGI-PGF)"/>
            <person name="Lucas S."/>
            <person name="Copeland A."/>
            <person name="Lapidus A."/>
            <person name="Bruce D."/>
            <person name="Goodwin L."/>
            <person name="Pitluck S."/>
            <person name="Kyrpides N."/>
            <person name="Mavromatis K."/>
            <person name="Ivanova N."/>
            <person name="Mikhailova N."/>
            <person name="Pagani I."/>
            <person name="Chertkov O."/>
            <person name="Detter J.C."/>
            <person name="Han C."/>
            <person name="Tapia R."/>
            <person name="Land M."/>
            <person name="Hauser L."/>
            <person name="Markowitz V."/>
            <person name="Cheng J.-F."/>
            <person name="Hugenholtz P."/>
            <person name="Woyke T."/>
            <person name="Wu D."/>
            <person name="Tindall B."/>
            <person name="Pomrenke H.G."/>
            <person name="Brambilla E."/>
            <person name="Klenk H.-P."/>
            <person name="Eisen J.A."/>
        </authorList>
    </citation>
    <scope>NUCLEOTIDE SEQUENCE [LARGE SCALE GENOMIC DNA]</scope>
    <source>
        <strain evidence="6">DSM 16823 / RW262 / RW262</strain>
    </source>
</reference>
<dbReference type="Proteomes" id="UP000007463">
    <property type="component" value="Chromosome"/>
</dbReference>
<dbReference type="STRING" id="755732.Fluta_1294"/>
<dbReference type="PANTHER" id="PTHR30290">
    <property type="entry name" value="PERIPLASMIC BINDING COMPONENT OF ABC TRANSPORTER"/>
    <property type="match status" value="1"/>
</dbReference>
<dbReference type="SUPFAM" id="SSF53850">
    <property type="entry name" value="Periplasmic binding protein-like II"/>
    <property type="match status" value="1"/>
</dbReference>
<dbReference type="HOGENOM" id="CLU_017028_0_3_10"/>
<dbReference type="GO" id="GO:0043190">
    <property type="term" value="C:ATP-binding cassette (ABC) transporter complex"/>
    <property type="evidence" value="ECO:0007669"/>
    <property type="project" value="InterPro"/>
</dbReference>
<comment type="similarity">
    <text evidence="1">Belongs to the bacterial solute-binding protein 5 family.</text>
</comment>
<dbReference type="Gene3D" id="3.40.190.10">
    <property type="entry name" value="Periplasmic binding protein-like II"/>
    <property type="match status" value="1"/>
</dbReference>
<dbReference type="GO" id="GO:0030288">
    <property type="term" value="C:outer membrane-bounded periplasmic space"/>
    <property type="evidence" value="ECO:0007669"/>
    <property type="project" value="UniProtKB-ARBA"/>
</dbReference>
<dbReference type="CDD" id="cd08504">
    <property type="entry name" value="PBP2_OppA"/>
    <property type="match status" value="1"/>
</dbReference>
<dbReference type="AlphaFoldDB" id="F2IC63"/>
<evidence type="ECO:0000256" key="1">
    <source>
        <dbReference type="ARBA" id="ARBA00005695"/>
    </source>
</evidence>
<evidence type="ECO:0000259" key="4">
    <source>
        <dbReference type="Pfam" id="PF00496"/>
    </source>
</evidence>
<sequence>MYTNIHTTTMKLVYLALIAFLITSCGSDKKQFEFAGGSFKMALDNTPSTFIARDVNDVYSFELLSQVMEGLVSFNAEDLSLQPQIAEKWTISGDGSVLTFTIRDGIYFHDNPVFASMEDRKLTVEDVLFTFEKACKPNSDGNPSTAYLFLLADQVKGAVDYYKGNAKSISGIKIKNKQLEITLINPDQTYINKLANLSASIVSKKVVEADKETDVVGTGPFYFTKPADNESYTLLKNQDYYMVDQKGNALPYLDSVVFYVQTRKLEQLEMFETGKTVLISGLPTSRITEMLEGRISDFNAQPPLKELYNNPLLTTQYYFFNMNDPRFKDVRVRQAFNYAIDRKRLADNVLRNQYYEYGIYGITPPINSVFKGYDFSEIKKYGYDLNVELARKLLAEAGYPGGKGFGSVDLRLDITDLNTAVAEELADQIYQTLGINVNIDGSNFEQRNEDGNMGKGDMFRTAWVADYSSPETFLGNFYGKLVPKEKDLPSSGNQSRYVNPLFDKYFEQARSSDQKRRLELFTKAEIELMKDPPIIPLWYANDFTLSYSKVRNLKNNPMEFLDLRRVYIKEWTKEEYLKSIQ</sequence>
<keyword evidence="3" id="KW-0732">Signal</keyword>
<evidence type="ECO:0000256" key="2">
    <source>
        <dbReference type="ARBA" id="ARBA00022448"/>
    </source>
</evidence>
<name>F2IC63_FLUTR</name>
<dbReference type="InterPro" id="IPR039424">
    <property type="entry name" value="SBP_5"/>
</dbReference>
<accession>F2IC63</accession>
<dbReference type="PANTHER" id="PTHR30290:SF9">
    <property type="entry name" value="OLIGOPEPTIDE-BINDING PROTEIN APPA"/>
    <property type="match status" value="1"/>
</dbReference>
<dbReference type="EMBL" id="CP002542">
    <property type="protein sequence ID" value="AEA43289.1"/>
    <property type="molecule type" value="Genomic_DNA"/>
</dbReference>
<dbReference type="InterPro" id="IPR000914">
    <property type="entry name" value="SBP_5_dom"/>
</dbReference>
<dbReference type="eggNOG" id="COG4166">
    <property type="taxonomic scope" value="Bacteria"/>
</dbReference>
<dbReference type="Gene3D" id="3.90.76.10">
    <property type="entry name" value="Dipeptide-binding Protein, Domain 1"/>
    <property type="match status" value="1"/>
</dbReference>
<evidence type="ECO:0000256" key="3">
    <source>
        <dbReference type="ARBA" id="ARBA00022729"/>
    </source>
</evidence>
<proteinExistence type="inferred from homology"/>
<dbReference type="Pfam" id="PF00496">
    <property type="entry name" value="SBP_bac_5"/>
    <property type="match status" value="1"/>
</dbReference>
<dbReference type="PIRSF" id="PIRSF002741">
    <property type="entry name" value="MppA"/>
    <property type="match status" value="1"/>
</dbReference>
<keyword evidence="6" id="KW-1185">Reference proteome</keyword>
<evidence type="ECO:0000313" key="5">
    <source>
        <dbReference type="EMBL" id="AEA43289.1"/>
    </source>
</evidence>
<organism evidence="5 6">
    <name type="scientific">Fluviicola taffensis (strain DSM 16823 / NCIMB 13979 / RW262)</name>
    <dbReference type="NCBI Taxonomy" id="755732"/>
    <lineage>
        <taxon>Bacteria</taxon>
        <taxon>Pseudomonadati</taxon>
        <taxon>Bacteroidota</taxon>
        <taxon>Flavobacteriia</taxon>
        <taxon>Flavobacteriales</taxon>
        <taxon>Crocinitomicaceae</taxon>
        <taxon>Fluviicola</taxon>
    </lineage>
</organism>
<evidence type="ECO:0000313" key="6">
    <source>
        <dbReference type="Proteomes" id="UP000007463"/>
    </source>
</evidence>
<feature type="domain" description="Solute-binding protein family 5" evidence="4">
    <location>
        <begin position="81"/>
        <end position="480"/>
    </location>
</feature>
<dbReference type="KEGG" id="fte:Fluta_1294"/>